<dbReference type="EMBL" id="VFQC01000001">
    <property type="protein sequence ID" value="TQN30216.1"/>
    <property type="molecule type" value="Genomic_DNA"/>
</dbReference>
<keyword evidence="2" id="KW-1185">Reference proteome</keyword>
<protein>
    <submittedName>
        <fullName evidence="1">Uncharacterized protein</fullName>
    </submittedName>
</protein>
<evidence type="ECO:0000313" key="1">
    <source>
        <dbReference type="EMBL" id="TQN30216.1"/>
    </source>
</evidence>
<dbReference type="Proteomes" id="UP000317422">
    <property type="component" value="Unassembled WGS sequence"/>
</dbReference>
<dbReference type="AlphaFoldDB" id="A0A543NEG7"/>
<comment type="caution">
    <text evidence="1">The sequence shown here is derived from an EMBL/GenBank/DDBJ whole genome shotgun (WGS) entry which is preliminary data.</text>
</comment>
<evidence type="ECO:0000313" key="2">
    <source>
        <dbReference type="Proteomes" id="UP000317422"/>
    </source>
</evidence>
<gene>
    <name evidence="1" type="ORF">FHX37_0077</name>
</gene>
<reference evidence="1 2" key="1">
    <citation type="submission" date="2019-06" db="EMBL/GenBank/DDBJ databases">
        <title>Sequencing the genomes of 1000 actinobacteria strains.</title>
        <authorList>
            <person name="Klenk H.-P."/>
        </authorList>
    </citation>
    <scope>NUCLEOTIDE SEQUENCE [LARGE SCALE GENOMIC DNA]</scope>
    <source>
        <strain evidence="1 2">DSM 45015</strain>
    </source>
</reference>
<proteinExistence type="predicted"/>
<sequence length="134" mass="14365">MPLLSVAPANAAAENTNTRSVEVTIYEDGTIVPADEPQPLGDSETELSNGLLEIQATNCTYVRISYNKYSGSPVDVKFGFYNSGNNPERGWINNVGAGQTVSEVWNQINTSGSVTGYMTARGQQQFNLPPVSCA</sequence>
<accession>A0A543NEG7</accession>
<name>A0A543NEG7_9ACTN</name>
<organism evidence="1 2">
    <name type="scientific">Haloactinospora alba</name>
    <dbReference type="NCBI Taxonomy" id="405555"/>
    <lineage>
        <taxon>Bacteria</taxon>
        <taxon>Bacillati</taxon>
        <taxon>Actinomycetota</taxon>
        <taxon>Actinomycetes</taxon>
        <taxon>Streptosporangiales</taxon>
        <taxon>Nocardiopsidaceae</taxon>
        <taxon>Haloactinospora</taxon>
    </lineage>
</organism>